<proteinExistence type="predicted"/>
<protein>
    <recommendedName>
        <fullName evidence="1">glutathione-specific gamma-glutamylcyclotransferase</fullName>
        <ecNumber evidence="1">4.3.2.7</ecNumber>
    </recommendedName>
</protein>
<dbReference type="PANTHER" id="PTHR12192">
    <property type="entry name" value="CATION TRANSPORT PROTEIN CHAC-RELATED"/>
    <property type="match status" value="1"/>
</dbReference>
<dbReference type="EC" id="4.3.2.7" evidence="1"/>
<evidence type="ECO:0000256" key="3">
    <source>
        <dbReference type="SAM" id="MobiDB-lite"/>
    </source>
</evidence>
<sequence length="215" mass="22820">MPPAELLDADGHLYVFAYGSLIWRPGFAHLGAHPALLRGFHRRFCLWSRLYRGTPDRPGLVLGLDRGGACRGVAFRVAAAEAEAVLDYLDARENIGDEVVYTRRLLPVRLLDRAAEVRAVTYVARRDHPAYCRPAPEAAAAAIAHGVGQAGPNRDYLLNTVMHLAAMGVRDLGLDRIAALLPSGGAAPTPRPGALPVGGSAANPAGEGTPPRTPV</sequence>
<dbReference type="Pfam" id="PF04752">
    <property type="entry name" value="ChaC"/>
    <property type="match status" value="1"/>
</dbReference>
<keyword evidence="5" id="KW-1185">Reference proteome</keyword>
<evidence type="ECO:0000313" key="5">
    <source>
        <dbReference type="Proteomes" id="UP001523392"/>
    </source>
</evidence>
<name>A0ABT1DD83_9PROT</name>
<dbReference type="RefSeq" id="WP_252956564.1">
    <property type="nucleotide sequence ID" value="NZ_JAFIRR010000247.1"/>
</dbReference>
<accession>A0ABT1DD83</accession>
<dbReference type="PANTHER" id="PTHR12192:SF2">
    <property type="entry name" value="GLUTATHIONE-SPECIFIC GAMMA-GLUTAMYLCYCLOTRANSFERASE 2"/>
    <property type="match status" value="1"/>
</dbReference>
<dbReference type="Gene3D" id="3.10.490.10">
    <property type="entry name" value="Gamma-glutamyl cyclotransferase-like"/>
    <property type="match status" value="1"/>
</dbReference>
<dbReference type="SUPFAM" id="SSF110857">
    <property type="entry name" value="Gamma-glutamyl cyclotransferase-like"/>
    <property type="match status" value="1"/>
</dbReference>
<evidence type="ECO:0000256" key="1">
    <source>
        <dbReference type="ARBA" id="ARBA00012344"/>
    </source>
</evidence>
<evidence type="ECO:0000256" key="2">
    <source>
        <dbReference type="ARBA" id="ARBA00023239"/>
    </source>
</evidence>
<gene>
    <name evidence="4" type="ORF">JYK14_27560</name>
</gene>
<dbReference type="Proteomes" id="UP001523392">
    <property type="component" value="Unassembled WGS sequence"/>
</dbReference>
<organism evidence="4 5">
    <name type="scientific">Siccirubricoccus soli</name>
    <dbReference type="NCBI Taxonomy" id="2899147"/>
    <lineage>
        <taxon>Bacteria</taxon>
        <taxon>Pseudomonadati</taxon>
        <taxon>Pseudomonadota</taxon>
        <taxon>Alphaproteobacteria</taxon>
        <taxon>Acetobacterales</taxon>
        <taxon>Roseomonadaceae</taxon>
        <taxon>Siccirubricoccus</taxon>
    </lineage>
</organism>
<dbReference type="InterPro" id="IPR036568">
    <property type="entry name" value="GGCT-like_sf"/>
</dbReference>
<keyword evidence="2" id="KW-0456">Lyase</keyword>
<dbReference type="CDD" id="cd06661">
    <property type="entry name" value="GGCT_like"/>
    <property type="match status" value="1"/>
</dbReference>
<comment type="caution">
    <text evidence="4">The sequence shown here is derived from an EMBL/GenBank/DDBJ whole genome shotgun (WGS) entry which is preliminary data.</text>
</comment>
<dbReference type="InterPro" id="IPR006840">
    <property type="entry name" value="ChaC"/>
</dbReference>
<feature type="region of interest" description="Disordered" evidence="3">
    <location>
        <begin position="187"/>
        <end position="215"/>
    </location>
</feature>
<dbReference type="InterPro" id="IPR013024">
    <property type="entry name" value="GGCT-like"/>
</dbReference>
<reference evidence="4 5" key="1">
    <citation type="submission" date="2021-12" db="EMBL/GenBank/DDBJ databases">
        <title>Siccirubricoccus leaddurans sp. nov., a high concentration Zn2+ tolerance bacterium.</title>
        <authorList>
            <person name="Cao Y."/>
        </authorList>
    </citation>
    <scope>NUCLEOTIDE SEQUENCE [LARGE SCALE GENOMIC DNA]</scope>
    <source>
        <strain evidence="4 5">KC 17139</strain>
    </source>
</reference>
<dbReference type="EMBL" id="JAFIRR010000247">
    <property type="protein sequence ID" value="MCO6419889.1"/>
    <property type="molecule type" value="Genomic_DNA"/>
</dbReference>
<evidence type="ECO:0000313" key="4">
    <source>
        <dbReference type="EMBL" id="MCO6419889.1"/>
    </source>
</evidence>